<dbReference type="Pfam" id="PF00196">
    <property type="entry name" value="GerE"/>
    <property type="match status" value="1"/>
</dbReference>
<name>A0A2C9DAX5_9HYPH</name>
<evidence type="ECO:0000256" key="1">
    <source>
        <dbReference type="ARBA" id="ARBA00023015"/>
    </source>
</evidence>
<keyword evidence="3" id="KW-0804">Transcription</keyword>
<dbReference type="Gene3D" id="1.10.10.10">
    <property type="entry name" value="Winged helix-like DNA-binding domain superfamily/Winged helix DNA-binding domain"/>
    <property type="match status" value="1"/>
</dbReference>
<dbReference type="PRINTS" id="PR00038">
    <property type="entry name" value="HTHLUXR"/>
</dbReference>
<dbReference type="PROSITE" id="PS00622">
    <property type="entry name" value="HTH_LUXR_1"/>
    <property type="match status" value="1"/>
</dbReference>
<dbReference type="GO" id="GO:0006355">
    <property type="term" value="P:regulation of DNA-templated transcription"/>
    <property type="evidence" value="ECO:0007669"/>
    <property type="project" value="InterPro"/>
</dbReference>
<protein>
    <submittedName>
        <fullName evidence="5">Transcriptional regulatory protein UhpA</fullName>
    </submittedName>
</protein>
<dbReference type="GO" id="GO:0003677">
    <property type="term" value="F:DNA binding"/>
    <property type="evidence" value="ECO:0007669"/>
    <property type="project" value="UniProtKB-KW"/>
</dbReference>
<evidence type="ECO:0000256" key="3">
    <source>
        <dbReference type="ARBA" id="ARBA00023163"/>
    </source>
</evidence>
<dbReference type="SMART" id="SM00421">
    <property type="entry name" value="HTH_LUXR"/>
    <property type="match status" value="1"/>
</dbReference>
<keyword evidence="2" id="KW-0238">DNA-binding</keyword>
<feature type="domain" description="HTH luxR-type" evidence="4">
    <location>
        <begin position="211"/>
        <end position="276"/>
    </location>
</feature>
<keyword evidence="6" id="KW-1185">Reference proteome</keyword>
<keyword evidence="1" id="KW-0805">Transcription regulation</keyword>
<dbReference type="PANTHER" id="PTHR44688:SF16">
    <property type="entry name" value="DNA-BINDING TRANSCRIPTIONAL ACTIVATOR DEVR_DOSR"/>
    <property type="match status" value="1"/>
</dbReference>
<dbReference type="InterPro" id="IPR000792">
    <property type="entry name" value="Tscrpt_reg_LuxR_C"/>
</dbReference>
<proteinExistence type="predicted"/>
<evidence type="ECO:0000313" key="6">
    <source>
        <dbReference type="Proteomes" id="UP000223606"/>
    </source>
</evidence>
<dbReference type="CDD" id="cd06170">
    <property type="entry name" value="LuxR_C_like"/>
    <property type="match status" value="1"/>
</dbReference>
<dbReference type="AlphaFoldDB" id="A0A2C9DAX5"/>
<dbReference type="InterPro" id="IPR036388">
    <property type="entry name" value="WH-like_DNA-bd_sf"/>
</dbReference>
<dbReference type="PROSITE" id="PS50043">
    <property type="entry name" value="HTH_LUXR_2"/>
    <property type="match status" value="1"/>
</dbReference>
<dbReference type="OrthoDB" id="343383at2"/>
<evidence type="ECO:0000313" key="5">
    <source>
        <dbReference type="EMBL" id="SON56755.1"/>
    </source>
</evidence>
<dbReference type="RefSeq" id="WP_099557098.1">
    <property type="nucleotide sequence ID" value="NZ_LT960614.1"/>
</dbReference>
<dbReference type="EMBL" id="LT960614">
    <property type="protein sequence ID" value="SON56755.1"/>
    <property type="molecule type" value="Genomic_DNA"/>
</dbReference>
<sequence>MSLSAVHTRLEPSARLADVIVALSGADPSAFGPALLAWFSEAIRFDHSVVFAYRGDARPPCLFETFNRQDSHVFVALYQDGPYRLDPFCQTALARRSGFWRMRELAPDRFYASEYFRTYYEKTGLAEEVGFFVPMESGVTVVLSLMRLKRSRAFSAVEIRELRRAAPLVMSLVRLAWGDTEVPEQRVGMPDLSGQHASREEDLGVRAAEPPVMEKSLLTTRESQVVDLVLQGHSSDSIADRLGMTPGTVKVHRRNIYRKLHISSQAELFAWFVAQNAK</sequence>
<organism evidence="5 6">
    <name type="scientific">Hartmannibacter diazotrophicus</name>
    <dbReference type="NCBI Taxonomy" id="1482074"/>
    <lineage>
        <taxon>Bacteria</taxon>
        <taxon>Pseudomonadati</taxon>
        <taxon>Pseudomonadota</taxon>
        <taxon>Alphaproteobacteria</taxon>
        <taxon>Hyphomicrobiales</taxon>
        <taxon>Pleomorphomonadaceae</taxon>
        <taxon>Hartmannibacter</taxon>
    </lineage>
</organism>
<accession>A0A2C9DAX5</accession>
<dbReference type="InterPro" id="IPR016032">
    <property type="entry name" value="Sig_transdc_resp-reg_C-effctor"/>
</dbReference>
<dbReference type="PANTHER" id="PTHR44688">
    <property type="entry name" value="DNA-BINDING TRANSCRIPTIONAL ACTIVATOR DEVR_DOSR"/>
    <property type="match status" value="1"/>
</dbReference>
<evidence type="ECO:0000259" key="4">
    <source>
        <dbReference type="PROSITE" id="PS50043"/>
    </source>
</evidence>
<evidence type="ECO:0000256" key="2">
    <source>
        <dbReference type="ARBA" id="ARBA00023125"/>
    </source>
</evidence>
<dbReference type="Proteomes" id="UP000223606">
    <property type="component" value="Chromosome 1"/>
</dbReference>
<dbReference type="KEGG" id="hdi:HDIA_3214"/>
<gene>
    <name evidence="5" type="primary">uhpA</name>
    <name evidence="5" type="ORF">HDIA_3214</name>
</gene>
<dbReference type="SUPFAM" id="SSF46894">
    <property type="entry name" value="C-terminal effector domain of the bipartite response regulators"/>
    <property type="match status" value="1"/>
</dbReference>
<reference evidence="6" key="1">
    <citation type="submission" date="2017-09" db="EMBL/GenBank/DDBJ databases">
        <title>Genome sequence of Nannocystis excedens DSM 71.</title>
        <authorList>
            <person name="Blom J."/>
        </authorList>
    </citation>
    <scope>NUCLEOTIDE SEQUENCE [LARGE SCALE GENOMIC DNA]</scope>
    <source>
        <strain evidence="6">type strain: E19</strain>
    </source>
</reference>